<evidence type="ECO:0000256" key="5">
    <source>
        <dbReference type="ARBA" id="ARBA00023054"/>
    </source>
</evidence>
<gene>
    <name evidence="11" type="ORF">BCR42DRAFT_371231</name>
</gene>
<evidence type="ECO:0000313" key="12">
    <source>
        <dbReference type="Proteomes" id="UP000193560"/>
    </source>
</evidence>
<dbReference type="Pfam" id="PF06102">
    <property type="entry name" value="RRP36"/>
    <property type="match status" value="1"/>
</dbReference>
<dbReference type="PANTHER" id="PTHR21738">
    <property type="entry name" value="RIBOSOMAL RNA PROCESSING PROTEIN 36 HOMOLOG"/>
    <property type="match status" value="1"/>
</dbReference>
<keyword evidence="6 9" id="KW-0539">Nucleus</keyword>
<comment type="function">
    <text evidence="8 9">Component of the 90S pre-ribosome involved in the maturation of rRNAs. Required for early cleavages of the pre-RNAs in the 40S ribosomal subunit maturation pathway.</text>
</comment>
<evidence type="ECO:0000256" key="2">
    <source>
        <dbReference type="ARBA" id="ARBA00009418"/>
    </source>
</evidence>
<evidence type="ECO:0000256" key="10">
    <source>
        <dbReference type="SAM" id="MobiDB-lite"/>
    </source>
</evidence>
<name>A0A1X2INI4_9FUNG</name>
<evidence type="ECO:0000256" key="3">
    <source>
        <dbReference type="ARBA" id="ARBA00022517"/>
    </source>
</evidence>
<dbReference type="STRING" id="90262.A0A1X2INI4"/>
<evidence type="ECO:0000256" key="7">
    <source>
        <dbReference type="ARBA" id="ARBA00023274"/>
    </source>
</evidence>
<dbReference type="GO" id="GO:0000462">
    <property type="term" value="P:maturation of SSU-rRNA from tricistronic rRNA transcript (SSU-rRNA, 5.8S rRNA, LSU-rRNA)"/>
    <property type="evidence" value="ECO:0007669"/>
    <property type="project" value="TreeGrafter"/>
</dbReference>
<dbReference type="Proteomes" id="UP000193560">
    <property type="component" value="Unassembled WGS sequence"/>
</dbReference>
<keyword evidence="4 9" id="KW-0698">rRNA processing</keyword>
<feature type="compositionally biased region" description="Basic and acidic residues" evidence="10">
    <location>
        <begin position="44"/>
        <end position="53"/>
    </location>
</feature>
<reference evidence="11 12" key="1">
    <citation type="submission" date="2016-07" db="EMBL/GenBank/DDBJ databases">
        <title>Pervasive Adenine N6-methylation of Active Genes in Fungi.</title>
        <authorList>
            <consortium name="DOE Joint Genome Institute"/>
            <person name="Mondo S.J."/>
            <person name="Dannebaum R.O."/>
            <person name="Kuo R.C."/>
            <person name="Labutti K."/>
            <person name="Haridas S."/>
            <person name="Kuo A."/>
            <person name="Salamov A."/>
            <person name="Ahrendt S.R."/>
            <person name="Lipzen A."/>
            <person name="Sullivan W."/>
            <person name="Andreopoulos W.B."/>
            <person name="Clum A."/>
            <person name="Lindquist E."/>
            <person name="Daum C."/>
            <person name="Ramamoorthy G.K."/>
            <person name="Gryganskyi A."/>
            <person name="Culley D."/>
            <person name="Magnuson J.K."/>
            <person name="James T.Y."/>
            <person name="O'Malley M.A."/>
            <person name="Stajich J.E."/>
            <person name="Spatafora J.W."/>
            <person name="Visel A."/>
            <person name="Grigoriev I.V."/>
        </authorList>
    </citation>
    <scope>NUCLEOTIDE SEQUENCE [LARGE SCALE GENOMIC DNA]</scope>
    <source>
        <strain evidence="11 12">NRRL 1336</strain>
    </source>
</reference>
<dbReference type="InterPro" id="IPR009292">
    <property type="entry name" value="RRP36"/>
</dbReference>
<dbReference type="EMBL" id="MCGE01000007">
    <property type="protein sequence ID" value="ORZ19587.1"/>
    <property type="molecule type" value="Genomic_DNA"/>
</dbReference>
<proteinExistence type="inferred from homology"/>
<feature type="region of interest" description="Disordered" evidence="10">
    <location>
        <begin position="295"/>
        <end position="314"/>
    </location>
</feature>
<evidence type="ECO:0000256" key="4">
    <source>
        <dbReference type="ARBA" id="ARBA00022552"/>
    </source>
</evidence>
<comment type="caution">
    <text evidence="11">The sequence shown here is derived from an EMBL/GenBank/DDBJ whole genome shotgun (WGS) entry which is preliminary data.</text>
</comment>
<accession>A0A1X2INI4</accession>
<protein>
    <recommendedName>
        <fullName evidence="9">rRNA biogenesis protein RRP36</fullName>
    </recommendedName>
</protein>
<feature type="compositionally biased region" description="Basic and acidic residues" evidence="10">
    <location>
        <begin position="159"/>
        <end position="178"/>
    </location>
</feature>
<dbReference type="OrthoDB" id="448446at2759"/>
<comment type="subunit">
    <text evidence="9">Associates with 90S and pre-40S pre-ribosomal particles.</text>
</comment>
<feature type="compositionally biased region" description="Acidic residues" evidence="10">
    <location>
        <begin position="89"/>
        <end position="102"/>
    </location>
</feature>
<comment type="similarity">
    <text evidence="2 9">Belongs to the RRP36 family.</text>
</comment>
<keyword evidence="3 9" id="KW-0690">Ribosome biogenesis</keyword>
<comment type="subcellular location">
    <subcellularLocation>
        <location evidence="1 9">Nucleus</location>
        <location evidence="1 9">Nucleolus</location>
    </subcellularLocation>
</comment>
<keyword evidence="5" id="KW-0175">Coiled coil</keyword>
<sequence>MKKQVNYDQSEDEEEEYGFDYSDDEGEQQSDQDTSDQDDEDQDQIEKQHDLEKLKRSLAHVSFEQLAEIKNKMGMKDFKLARRGQQALNDDEEEEEEEEEEPSTARGKKSAVSKAQIIKDLKKAANQVKGPRQRATKEDMKRSSKHSPMEMSSKRKVGRFRDVVETASTKRRDPRFDKLSGQLNQDLFEKSYGFLDDYKQSEQAQLKEQLTKTKDPEERERLKSILTRMKSQETAAANTKRKQMLARERKKVEADLVKQGKQPYFLKNSEKRKLELVDKYNQLGEKNMDRILEKRRKKNANKDHKRVPFVRRST</sequence>
<keyword evidence="12" id="KW-1185">Reference proteome</keyword>
<evidence type="ECO:0000256" key="8">
    <source>
        <dbReference type="ARBA" id="ARBA00025053"/>
    </source>
</evidence>
<feature type="region of interest" description="Disordered" evidence="10">
    <location>
        <begin position="71"/>
        <end position="180"/>
    </location>
</feature>
<evidence type="ECO:0000256" key="9">
    <source>
        <dbReference type="RuleBase" id="RU368027"/>
    </source>
</evidence>
<dbReference type="AlphaFoldDB" id="A0A1X2INI4"/>
<evidence type="ECO:0000313" key="11">
    <source>
        <dbReference type="EMBL" id="ORZ19587.1"/>
    </source>
</evidence>
<dbReference type="GO" id="GO:0030686">
    <property type="term" value="C:90S preribosome"/>
    <property type="evidence" value="ECO:0007669"/>
    <property type="project" value="TreeGrafter"/>
</dbReference>
<evidence type="ECO:0000256" key="1">
    <source>
        <dbReference type="ARBA" id="ARBA00004604"/>
    </source>
</evidence>
<dbReference type="GO" id="GO:0005730">
    <property type="term" value="C:nucleolus"/>
    <property type="evidence" value="ECO:0007669"/>
    <property type="project" value="UniProtKB-SubCell"/>
</dbReference>
<organism evidence="11 12">
    <name type="scientific">Absidia repens</name>
    <dbReference type="NCBI Taxonomy" id="90262"/>
    <lineage>
        <taxon>Eukaryota</taxon>
        <taxon>Fungi</taxon>
        <taxon>Fungi incertae sedis</taxon>
        <taxon>Mucoromycota</taxon>
        <taxon>Mucoromycotina</taxon>
        <taxon>Mucoromycetes</taxon>
        <taxon>Mucorales</taxon>
        <taxon>Cunninghamellaceae</taxon>
        <taxon>Absidia</taxon>
    </lineage>
</organism>
<feature type="compositionally biased region" description="Acidic residues" evidence="10">
    <location>
        <begin position="9"/>
        <end position="43"/>
    </location>
</feature>
<feature type="compositionally biased region" description="Basic and acidic residues" evidence="10">
    <location>
        <begin position="71"/>
        <end position="80"/>
    </location>
</feature>
<keyword evidence="7 9" id="KW-0687">Ribonucleoprotein</keyword>
<dbReference type="PANTHER" id="PTHR21738:SF0">
    <property type="entry name" value="RIBOSOMAL RNA PROCESSING PROTEIN 36 HOMOLOG"/>
    <property type="match status" value="1"/>
</dbReference>
<feature type="region of interest" description="Disordered" evidence="10">
    <location>
        <begin position="1"/>
        <end position="53"/>
    </location>
</feature>
<evidence type="ECO:0000256" key="6">
    <source>
        <dbReference type="ARBA" id="ARBA00023242"/>
    </source>
</evidence>